<accession>A0A4D6NKS9</accession>
<dbReference type="AlphaFoldDB" id="A0A4D6NKS9"/>
<name>A0A4D6NKS9_VIGUN</name>
<keyword evidence="3" id="KW-1185">Reference proteome</keyword>
<evidence type="ECO:0000313" key="3">
    <source>
        <dbReference type="Proteomes" id="UP000501690"/>
    </source>
</evidence>
<evidence type="ECO:0000313" key="2">
    <source>
        <dbReference type="EMBL" id="QCE14403.1"/>
    </source>
</evidence>
<reference evidence="2 3" key="1">
    <citation type="submission" date="2019-04" db="EMBL/GenBank/DDBJ databases">
        <title>An improved genome assembly and genetic linkage map for asparagus bean, Vigna unguiculata ssp. sesquipedialis.</title>
        <authorList>
            <person name="Xia Q."/>
            <person name="Zhang R."/>
            <person name="Dong Y."/>
        </authorList>
    </citation>
    <scope>NUCLEOTIDE SEQUENCE [LARGE SCALE GENOMIC DNA]</scope>
    <source>
        <tissue evidence="2">Leaf</tissue>
    </source>
</reference>
<dbReference type="EMBL" id="CP039355">
    <property type="protein sequence ID" value="QCE14403.1"/>
    <property type="molecule type" value="Genomic_DNA"/>
</dbReference>
<gene>
    <name evidence="2" type="ORF">DEO72_LG11g1403</name>
</gene>
<dbReference type="Proteomes" id="UP000501690">
    <property type="component" value="Linkage Group LG11"/>
</dbReference>
<evidence type="ECO:0000256" key="1">
    <source>
        <dbReference type="SAM" id="MobiDB-lite"/>
    </source>
</evidence>
<organism evidence="2 3">
    <name type="scientific">Vigna unguiculata</name>
    <name type="common">Cowpea</name>
    <dbReference type="NCBI Taxonomy" id="3917"/>
    <lineage>
        <taxon>Eukaryota</taxon>
        <taxon>Viridiplantae</taxon>
        <taxon>Streptophyta</taxon>
        <taxon>Embryophyta</taxon>
        <taxon>Tracheophyta</taxon>
        <taxon>Spermatophyta</taxon>
        <taxon>Magnoliopsida</taxon>
        <taxon>eudicotyledons</taxon>
        <taxon>Gunneridae</taxon>
        <taxon>Pentapetalae</taxon>
        <taxon>rosids</taxon>
        <taxon>fabids</taxon>
        <taxon>Fabales</taxon>
        <taxon>Fabaceae</taxon>
        <taxon>Papilionoideae</taxon>
        <taxon>50 kb inversion clade</taxon>
        <taxon>NPAAA clade</taxon>
        <taxon>indigoferoid/millettioid clade</taxon>
        <taxon>Phaseoleae</taxon>
        <taxon>Vigna</taxon>
    </lineage>
</organism>
<protein>
    <submittedName>
        <fullName evidence="2">Uncharacterized protein</fullName>
    </submittedName>
</protein>
<proteinExistence type="predicted"/>
<sequence length="82" mass="9325">MLFRATTQGIPCALTPIPSHNSRDTFRATTQGTPTIPPLKHHHKPCRSHPQNQEHQYCCSKIAWRGTRTARLYPLPNRLEGP</sequence>
<feature type="region of interest" description="Disordered" evidence="1">
    <location>
        <begin position="13"/>
        <end position="51"/>
    </location>
</feature>